<keyword evidence="3" id="KW-1185">Reference proteome</keyword>
<dbReference type="RefSeq" id="WP_200598348.1">
    <property type="nucleotide sequence ID" value="NZ_JAEPBG010000032.1"/>
</dbReference>
<keyword evidence="1" id="KW-0732">Signal</keyword>
<protein>
    <recommendedName>
        <fullName evidence="4">Lipoprotein</fullName>
    </recommendedName>
</protein>
<evidence type="ECO:0000256" key="1">
    <source>
        <dbReference type="SAM" id="SignalP"/>
    </source>
</evidence>
<proteinExistence type="predicted"/>
<feature type="chain" id="PRO_5037129787" description="Lipoprotein" evidence="1">
    <location>
        <begin position="21"/>
        <end position="138"/>
    </location>
</feature>
<evidence type="ECO:0000313" key="3">
    <source>
        <dbReference type="Proteomes" id="UP000622890"/>
    </source>
</evidence>
<name>A0A934T019_9BURK</name>
<evidence type="ECO:0008006" key="4">
    <source>
        <dbReference type="Google" id="ProtNLM"/>
    </source>
</evidence>
<organism evidence="2 3">
    <name type="scientific">Noviherbaspirillum pedocola</name>
    <dbReference type="NCBI Taxonomy" id="2801341"/>
    <lineage>
        <taxon>Bacteria</taxon>
        <taxon>Pseudomonadati</taxon>
        <taxon>Pseudomonadota</taxon>
        <taxon>Betaproteobacteria</taxon>
        <taxon>Burkholderiales</taxon>
        <taxon>Oxalobacteraceae</taxon>
        <taxon>Noviherbaspirillum</taxon>
    </lineage>
</organism>
<dbReference type="AlphaFoldDB" id="A0A934T019"/>
<dbReference type="Proteomes" id="UP000622890">
    <property type="component" value="Unassembled WGS sequence"/>
</dbReference>
<dbReference type="PROSITE" id="PS51257">
    <property type="entry name" value="PROKAR_LIPOPROTEIN"/>
    <property type="match status" value="1"/>
</dbReference>
<dbReference type="EMBL" id="JAEPBG010000032">
    <property type="protein sequence ID" value="MBK4738978.1"/>
    <property type="molecule type" value="Genomic_DNA"/>
</dbReference>
<accession>A0A934T019</accession>
<sequence>MKTGAIGTLLVAAALAGCQAHSPMIMKDTIDVTMAPNAPKLAPHTEKVLFVDGTLPASVNYETLAEINAGAVWYGGPDGLLNAMADKARAIGADAVVEIGTWKQPSGFSWASPHATGKAVRIVNKKSTNLSALGGTWR</sequence>
<reference evidence="2" key="1">
    <citation type="submission" date="2021-01" db="EMBL/GenBank/DDBJ databases">
        <title>Genome sequence of strain Noviherbaspirillum sp. DKR-6.</title>
        <authorList>
            <person name="Chaudhary D.K."/>
        </authorList>
    </citation>
    <scope>NUCLEOTIDE SEQUENCE</scope>
    <source>
        <strain evidence="2">DKR-6</strain>
    </source>
</reference>
<gene>
    <name evidence="2" type="ORF">JJB74_30560</name>
</gene>
<comment type="caution">
    <text evidence="2">The sequence shown here is derived from an EMBL/GenBank/DDBJ whole genome shotgun (WGS) entry which is preliminary data.</text>
</comment>
<evidence type="ECO:0000313" key="2">
    <source>
        <dbReference type="EMBL" id="MBK4738978.1"/>
    </source>
</evidence>
<feature type="signal peptide" evidence="1">
    <location>
        <begin position="1"/>
        <end position="20"/>
    </location>
</feature>